<evidence type="ECO:0000313" key="3">
    <source>
        <dbReference type="Proteomes" id="UP000013785"/>
    </source>
</evidence>
<dbReference type="AlphaFoldDB" id="R3TKV5"/>
<feature type="transmembrane region" description="Helical" evidence="1">
    <location>
        <begin position="7"/>
        <end position="25"/>
    </location>
</feature>
<feature type="transmembrane region" description="Helical" evidence="1">
    <location>
        <begin position="31"/>
        <end position="49"/>
    </location>
</feature>
<dbReference type="Proteomes" id="UP000013785">
    <property type="component" value="Unassembled WGS sequence"/>
</dbReference>
<protein>
    <submittedName>
        <fullName evidence="2">Uncharacterized protein</fullName>
    </submittedName>
</protein>
<sequence>MNGNYKKITILLILLDVFLFLLLAFLFKAFLFFICAFVVKVLINLSVLYRKKLKPVLIFDGILALLPILAIVVPFLIQLFIQSGNLIVISWVVIIFGVYSIPVSLVYGALLLTFGILSLKRNYKKTVEEHEEE</sequence>
<organism evidence="2 3">
    <name type="scientific">Enterococcus phoeniculicola ATCC BAA-412</name>
    <dbReference type="NCBI Taxonomy" id="1158610"/>
    <lineage>
        <taxon>Bacteria</taxon>
        <taxon>Bacillati</taxon>
        <taxon>Bacillota</taxon>
        <taxon>Bacilli</taxon>
        <taxon>Lactobacillales</taxon>
        <taxon>Enterococcaceae</taxon>
        <taxon>Enterococcus</taxon>
    </lineage>
</organism>
<name>R3TKV5_9ENTE</name>
<reference evidence="2 3" key="1">
    <citation type="submission" date="2013-02" db="EMBL/GenBank/DDBJ databases">
        <title>The Genome Sequence of Enterococcus phoeniculicola BAA-412.</title>
        <authorList>
            <consortium name="The Broad Institute Genome Sequencing Platform"/>
            <consortium name="The Broad Institute Genome Sequencing Center for Infectious Disease"/>
            <person name="Earl A.M."/>
            <person name="Gilmore M.S."/>
            <person name="Lebreton F."/>
            <person name="Walker B."/>
            <person name="Young S.K."/>
            <person name="Zeng Q."/>
            <person name="Gargeya S."/>
            <person name="Fitzgerald M."/>
            <person name="Haas B."/>
            <person name="Abouelleil A."/>
            <person name="Alvarado L."/>
            <person name="Arachchi H.M."/>
            <person name="Berlin A.M."/>
            <person name="Chapman S.B."/>
            <person name="Dewar J."/>
            <person name="Goldberg J."/>
            <person name="Griggs A."/>
            <person name="Gujja S."/>
            <person name="Hansen M."/>
            <person name="Howarth C."/>
            <person name="Imamovic A."/>
            <person name="Larimer J."/>
            <person name="McCowan C."/>
            <person name="Murphy C."/>
            <person name="Neiman D."/>
            <person name="Pearson M."/>
            <person name="Priest M."/>
            <person name="Roberts A."/>
            <person name="Saif S."/>
            <person name="Shea T."/>
            <person name="Sisk P."/>
            <person name="Sykes S."/>
            <person name="Wortman J."/>
            <person name="Nusbaum C."/>
            <person name="Birren B."/>
        </authorList>
    </citation>
    <scope>NUCLEOTIDE SEQUENCE [LARGE SCALE GENOMIC DNA]</scope>
    <source>
        <strain evidence="2 3">ATCC BAA-412</strain>
    </source>
</reference>
<dbReference type="RefSeq" id="WP_010769894.1">
    <property type="nucleotide sequence ID" value="NZ_ASWE01000001.1"/>
</dbReference>
<dbReference type="OrthoDB" id="9987241at2"/>
<proteinExistence type="predicted"/>
<keyword evidence="1" id="KW-1133">Transmembrane helix</keyword>
<dbReference type="PATRIC" id="fig|1158610.3.peg.3251"/>
<feature type="transmembrane region" description="Helical" evidence="1">
    <location>
        <begin position="56"/>
        <end position="81"/>
    </location>
</feature>
<evidence type="ECO:0000256" key="1">
    <source>
        <dbReference type="SAM" id="Phobius"/>
    </source>
</evidence>
<keyword evidence="1" id="KW-0472">Membrane</keyword>
<dbReference type="EMBL" id="AJAT01000018">
    <property type="protein sequence ID" value="EOL41698.1"/>
    <property type="molecule type" value="Genomic_DNA"/>
</dbReference>
<keyword evidence="1" id="KW-0812">Transmembrane</keyword>
<comment type="caution">
    <text evidence="2">The sequence shown here is derived from an EMBL/GenBank/DDBJ whole genome shotgun (WGS) entry which is preliminary data.</text>
</comment>
<dbReference type="HOGENOM" id="CLU_1903460_0_0_9"/>
<accession>R3TKV5</accession>
<keyword evidence="3" id="KW-1185">Reference proteome</keyword>
<evidence type="ECO:0000313" key="2">
    <source>
        <dbReference type="EMBL" id="EOL41698.1"/>
    </source>
</evidence>
<gene>
    <name evidence="2" type="ORF">UC3_03263</name>
</gene>
<feature type="transmembrane region" description="Helical" evidence="1">
    <location>
        <begin position="87"/>
        <end position="117"/>
    </location>
</feature>